<keyword evidence="2" id="KW-1185">Reference proteome</keyword>
<proteinExistence type="predicted"/>
<dbReference type="AlphaFoldDB" id="A0A2S1LM27"/>
<evidence type="ECO:0000313" key="1">
    <source>
        <dbReference type="EMBL" id="AWG24738.1"/>
    </source>
</evidence>
<reference evidence="1 2" key="1">
    <citation type="submission" date="2017-04" db="EMBL/GenBank/DDBJ databases">
        <title>Complete genome sequence of Flavobacterium kingsejong AJ004.</title>
        <authorList>
            <person name="Lee P.C."/>
        </authorList>
    </citation>
    <scope>NUCLEOTIDE SEQUENCE [LARGE SCALE GENOMIC DNA]</scope>
    <source>
        <strain evidence="1 2">AJ004</strain>
    </source>
</reference>
<dbReference type="KEGG" id="fki:FK004_05600"/>
<name>A0A2S1LM27_9FLAO</name>
<dbReference type="RefSeq" id="WP_108736368.1">
    <property type="nucleotide sequence ID" value="NZ_CP020919.1"/>
</dbReference>
<gene>
    <name evidence="1" type="ORF">FK004_05600</name>
</gene>
<protein>
    <submittedName>
        <fullName evidence="1">Uncharacterized protein</fullName>
    </submittedName>
</protein>
<sequence>MTLSHTPPQCYILCCSSAVALECYRQEQGQGIALNLGANSLTISAYCAQNQLKKVPQGLASASDVPQQLLAAVLHGVEGHQNCYIGLAGVSYESALAIIRAAEARVQNVAVFFVSYTGEVQPTVAIPTGALSDAAVVELLKRGR</sequence>
<dbReference type="Proteomes" id="UP000244677">
    <property type="component" value="Chromosome"/>
</dbReference>
<accession>A0A2S1LM27</accession>
<evidence type="ECO:0000313" key="2">
    <source>
        <dbReference type="Proteomes" id="UP000244677"/>
    </source>
</evidence>
<organism evidence="1 2">
    <name type="scientific">Flavobacterium kingsejongi</name>
    <dbReference type="NCBI Taxonomy" id="1678728"/>
    <lineage>
        <taxon>Bacteria</taxon>
        <taxon>Pseudomonadati</taxon>
        <taxon>Bacteroidota</taxon>
        <taxon>Flavobacteriia</taxon>
        <taxon>Flavobacteriales</taxon>
        <taxon>Flavobacteriaceae</taxon>
        <taxon>Flavobacterium</taxon>
    </lineage>
</organism>
<dbReference type="EMBL" id="CP020919">
    <property type="protein sequence ID" value="AWG24738.1"/>
    <property type="molecule type" value="Genomic_DNA"/>
</dbReference>